<evidence type="ECO:0000256" key="7">
    <source>
        <dbReference type="SAM" id="MobiDB-lite"/>
    </source>
</evidence>
<dbReference type="Gene3D" id="1.25.40.20">
    <property type="entry name" value="Ankyrin repeat-containing domain"/>
    <property type="match status" value="1"/>
</dbReference>
<feature type="repeat" description="ANK" evidence="6">
    <location>
        <begin position="364"/>
        <end position="396"/>
    </location>
</feature>
<feature type="repeat" description="ANK" evidence="6">
    <location>
        <begin position="297"/>
        <end position="329"/>
    </location>
</feature>
<dbReference type="InterPro" id="IPR008991">
    <property type="entry name" value="Translation_prot_SH3-like_sf"/>
</dbReference>
<accession>A0AAE9DUC5</accession>
<dbReference type="GO" id="GO:0007165">
    <property type="term" value="P:signal transduction"/>
    <property type="evidence" value="ECO:0007669"/>
    <property type="project" value="InterPro"/>
</dbReference>
<feature type="repeat" description="ANK" evidence="6">
    <location>
        <begin position="331"/>
        <end position="363"/>
    </location>
</feature>
<name>A0AAE9DUC5_CAEBR</name>
<dbReference type="Gene3D" id="6.10.250.2270">
    <property type="match status" value="1"/>
</dbReference>
<dbReference type="CDD" id="cd08310">
    <property type="entry name" value="Death_NFkB-like"/>
    <property type="match status" value="1"/>
</dbReference>
<evidence type="ECO:0000313" key="9">
    <source>
        <dbReference type="EMBL" id="ULU10930.1"/>
    </source>
</evidence>
<dbReference type="SUPFAM" id="SSF48403">
    <property type="entry name" value="Ankyrin repeat"/>
    <property type="match status" value="1"/>
</dbReference>
<dbReference type="SUPFAM" id="SSF50104">
    <property type="entry name" value="Translation proteins SH3-like domain"/>
    <property type="match status" value="1"/>
</dbReference>
<dbReference type="Gene3D" id="1.10.533.10">
    <property type="entry name" value="Death Domain, Fas"/>
    <property type="match status" value="1"/>
</dbReference>
<organism evidence="9 10">
    <name type="scientific">Caenorhabditis briggsae</name>
    <dbReference type="NCBI Taxonomy" id="6238"/>
    <lineage>
        <taxon>Eukaryota</taxon>
        <taxon>Metazoa</taxon>
        <taxon>Ecdysozoa</taxon>
        <taxon>Nematoda</taxon>
        <taxon>Chromadorea</taxon>
        <taxon>Rhabditida</taxon>
        <taxon>Rhabditina</taxon>
        <taxon>Rhabditomorpha</taxon>
        <taxon>Rhabditoidea</taxon>
        <taxon>Rhabditidae</taxon>
        <taxon>Peloderinae</taxon>
        <taxon>Caenorhabditis</taxon>
    </lineage>
</organism>
<dbReference type="Pfam" id="PF01929">
    <property type="entry name" value="Ribosomal_L14e"/>
    <property type="match status" value="1"/>
</dbReference>
<evidence type="ECO:0000259" key="8">
    <source>
        <dbReference type="SMART" id="SM00005"/>
    </source>
</evidence>
<dbReference type="InterPro" id="IPR011029">
    <property type="entry name" value="DEATH-like_dom_sf"/>
</dbReference>
<reference evidence="9 10" key="1">
    <citation type="submission" date="2022-05" db="EMBL/GenBank/DDBJ databases">
        <title>Chromosome-level reference genomes for two strains of Caenorhabditis briggsae: an improved platform for comparative genomics.</title>
        <authorList>
            <person name="Stevens L."/>
            <person name="Andersen E.C."/>
        </authorList>
    </citation>
    <scope>NUCLEOTIDE SEQUENCE [LARGE SCALE GENOMIC DNA]</scope>
    <source>
        <strain evidence="9">QX1410_ONT</strain>
        <tissue evidence="9">Whole-organism</tissue>
    </source>
</reference>
<feature type="compositionally biased region" description="Basic and acidic residues" evidence="7">
    <location>
        <begin position="416"/>
        <end position="425"/>
    </location>
</feature>
<dbReference type="Gene3D" id="2.30.30.30">
    <property type="match status" value="1"/>
</dbReference>
<dbReference type="PROSITE" id="PS50297">
    <property type="entry name" value="ANK_REP_REGION"/>
    <property type="match status" value="4"/>
</dbReference>
<feature type="domain" description="Death" evidence="8">
    <location>
        <begin position="517"/>
        <end position="610"/>
    </location>
</feature>
<sequence length="731" mass="82147">MIASEMKSRRCCRVYTQSSRRSEDLSRESFHSIPIHENKTCYENNDIQKSKSDTEINSTTNKESSNQYHRIFIEEFSSCEGFAGDRVWATYSGAGDITEPLNIHFLGENLEESAVDVVEKHSLVTFTVPVLPIEAELELEIRFSTSDDNHSTTQDVSLFDRLLEFATNGDTISLLQPFVSQIAKHDVEGNTVFHVAAKNGQSFSLKLLLSVLPNSLKEEVINVQNNHGLTSLHCAIRAGDPDAVHYLMNHGAKINISDHHGNTVLHYLGDAYNESIFKEVLEPTRGQRFDINQLNSEGFAPIHVAVRRLKLSLIEMLLEAGALIDFLDTEKKRNALMHAIEMNDFETIQLLVERGSNTNIEDALGETSLSLAVKNVNYPVIGLLLDNGADPNRQNCKGVCLADNEDSVVQNIINGDRPELPKKEGFNAPNDLAVSRSPLFGRSHPDQAPTEDSLRNRLVKRSREAIMNDAETLLEETDSITPRVTRVSISESDDEQPGPSTSTTRSQRRRTEWERNPKLSDSVCNLDYLTRIRVSKIFDDQCKWQTLAQQLDCDHMIELISICSAGDDSSPTMILLDQFEQLQDSSISRLRDGMRNMVFNRVVQIGRVVFIASGNDQGKLATVVNVIDGNRVQIDGPSSGVARTVRNLKDLHLTKFVVKIRVGQRSKGVQTAFDAAKVAENFQKTQWAKKIAQRAIRAKLTDFERYKLMKAKQMRNRIVRVELAKLKKAQK</sequence>
<evidence type="ECO:0000256" key="3">
    <source>
        <dbReference type="ARBA" id="ARBA00023043"/>
    </source>
</evidence>
<feature type="region of interest" description="Disordered" evidence="7">
    <location>
        <begin position="415"/>
        <end position="455"/>
    </location>
</feature>
<gene>
    <name evidence="9" type="ORF">L3Y34_014862</name>
</gene>
<dbReference type="InterPro" id="IPR000488">
    <property type="entry name" value="Death_dom"/>
</dbReference>
<dbReference type="InterPro" id="IPR036770">
    <property type="entry name" value="Ankyrin_rpt-contain_sf"/>
</dbReference>
<dbReference type="SUPFAM" id="SSF47986">
    <property type="entry name" value="DEATH domain"/>
    <property type="match status" value="1"/>
</dbReference>
<dbReference type="InterPro" id="IPR002784">
    <property type="entry name" value="Ribosomal_eL14_dom"/>
</dbReference>
<protein>
    <recommendedName>
        <fullName evidence="4">Large ribosomal subunit protein eL14</fullName>
    </recommendedName>
    <alternativeName>
        <fullName evidence="5">60S ribosomal protein L14</fullName>
    </alternativeName>
</protein>
<dbReference type="PROSITE" id="PS50088">
    <property type="entry name" value="ANK_REPEAT"/>
    <property type="match status" value="4"/>
</dbReference>
<dbReference type="AlphaFoldDB" id="A0AAE9DUC5"/>
<dbReference type="SMART" id="SM00005">
    <property type="entry name" value="DEATH"/>
    <property type="match status" value="1"/>
</dbReference>
<evidence type="ECO:0000256" key="4">
    <source>
        <dbReference type="ARBA" id="ARBA00035215"/>
    </source>
</evidence>
<evidence type="ECO:0000256" key="6">
    <source>
        <dbReference type="PROSITE-ProRule" id="PRU00023"/>
    </source>
</evidence>
<proteinExistence type="inferred from homology"/>
<dbReference type="Pfam" id="PF12796">
    <property type="entry name" value="Ank_2"/>
    <property type="match status" value="2"/>
</dbReference>
<evidence type="ECO:0000313" key="10">
    <source>
        <dbReference type="Proteomes" id="UP000827892"/>
    </source>
</evidence>
<dbReference type="GO" id="GO:0006412">
    <property type="term" value="P:translation"/>
    <property type="evidence" value="ECO:0007669"/>
    <property type="project" value="InterPro"/>
</dbReference>
<dbReference type="EMBL" id="CP090891">
    <property type="protein sequence ID" value="ULU10930.1"/>
    <property type="molecule type" value="Genomic_DNA"/>
</dbReference>
<dbReference type="InterPro" id="IPR014722">
    <property type="entry name" value="Rib_uL2_dom2"/>
</dbReference>
<evidence type="ECO:0000256" key="2">
    <source>
        <dbReference type="ARBA" id="ARBA00022737"/>
    </source>
</evidence>
<feature type="compositionally biased region" description="Polar residues" evidence="7">
    <location>
        <begin position="479"/>
        <end position="490"/>
    </location>
</feature>
<keyword evidence="2" id="KW-0677">Repeat</keyword>
<feature type="repeat" description="ANK" evidence="6">
    <location>
        <begin position="227"/>
        <end position="259"/>
    </location>
</feature>
<dbReference type="PANTHER" id="PTHR24198">
    <property type="entry name" value="ANKYRIN REPEAT AND PROTEIN KINASE DOMAIN-CONTAINING PROTEIN"/>
    <property type="match status" value="1"/>
</dbReference>
<dbReference type="PANTHER" id="PTHR24198:SF165">
    <property type="entry name" value="ANKYRIN REPEAT-CONTAINING PROTEIN-RELATED"/>
    <property type="match status" value="1"/>
</dbReference>
<dbReference type="Proteomes" id="UP000827892">
    <property type="component" value="Chromosome I"/>
</dbReference>
<dbReference type="InterPro" id="IPR002110">
    <property type="entry name" value="Ankyrin_rpt"/>
</dbReference>
<dbReference type="SMART" id="SM00248">
    <property type="entry name" value="ANK"/>
    <property type="match status" value="6"/>
</dbReference>
<dbReference type="GO" id="GO:0005840">
    <property type="term" value="C:ribosome"/>
    <property type="evidence" value="ECO:0007669"/>
    <property type="project" value="InterPro"/>
</dbReference>
<dbReference type="GO" id="GO:0003735">
    <property type="term" value="F:structural constituent of ribosome"/>
    <property type="evidence" value="ECO:0007669"/>
    <property type="project" value="InterPro"/>
</dbReference>
<keyword evidence="3 6" id="KW-0040">ANK repeat</keyword>
<evidence type="ECO:0000256" key="5">
    <source>
        <dbReference type="ARBA" id="ARBA00035318"/>
    </source>
</evidence>
<comment type="similarity">
    <text evidence="1">Belongs to the eukaryotic ribosomal protein eL14 family.</text>
</comment>
<evidence type="ECO:0000256" key="1">
    <source>
        <dbReference type="ARBA" id="ARBA00006592"/>
    </source>
</evidence>
<dbReference type="CDD" id="cd23702">
    <property type="entry name" value="eL14"/>
    <property type="match status" value="1"/>
</dbReference>
<feature type="region of interest" description="Disordered" evidence="7">
    <location>
        <begin position="474"/>
        <end position="514"/>
    </location>
</feature>